<gene>
    <name evidence="2" type="ORF">EV138_0778</name>
</gene>
<reference evidence="2 3" key="1">
    <citation type="submission" date="2019-03" db="EMBL/GenBank/DDBJ databases">
        <title>Genomic Encyclopedia of Type Strains, Phase III (KMG-III): the genomes of soil and plant-associated and newly described type strains.</title>
        <authorList>
            <person name="Whitman W."/>
        </authorList>
    </citation>
    <scope>NUCLEOTIDE SEQUENCE [LARGE SCALE GENOMIC DNA]</scope>
    <source>
        <strain evidence="2 3">VKM Ac-2575</strain>
    </source>
</reference>
<comment type="caution">
    <text evidence="2">The sequence shown here is derived from an EMBL/GenBank/DDBJ whole genome shotgun (WGS) entry which is preliminary data.</text>
</comment>
<dbReference type="AlphaFoldDB" id="A0A4R7T5W7"/>
<proteinExistence type="predicted"/>
<dbReference type="Proteomes" id="UP000295151">
    <property type="component" value="Unassembled WGS sequence"/>
</dbReference>
<evidence type="ECO:0000259" key="1">
    <source>
        <dbReference type="Pfam" id="PF01471"/>
    </source>
</evidence>
<dbReference type="InterPro" id="IPR002477">
    <property type="entry name" value="Peptidoglycan-bd-like"/>
</dbReference>
<dbReference type="RefSeq" id="WP_133977054.1">
    <property type="nucleotide sequence ID" value="NZ_SOCE01000001.1"/>
</dbReference>
<dbReference type="InterPro" id="IPR036366">
    <property type="entry name" value="PGBDSf"/>
</dbReference>
<dbReference type="OrthoDB" id="3739381at2"/>
<accession>A0A4R7T5W7</accession>
<keyword evidence="3" id="KW-1185">Reference proteome</keyword>
<dbReference type="SUPFAM" id="SSF47090">
    <property type="entry name" value="PGBD-like"/>
    <property type="match status" value="1"/>
</dbReference>
<organism evidence="2 3">
    <name type="scientific">Kribbella voronezhensis</name>
    <dbReference type="NCBI Taxonomy" id="2512212"/>
    <lineage>
        <taxon>Bacteria</taxon>
        <taxon>Bacillati</taxon>
        <taxon>Actinomycetota</taxon>
        <taxon>Actinomycetes</taxon>
        <taxon>Propionibacteriales</taxon>
        <taxon>Kribbellaceae</taxon>
        <taxon>Kribbella</taxon>
    </lineage>
</organism>
<name>A0A4R7T5W7_9ACTN</name>
<dbReference type="Gene3D" id="1.10.101.10">
    <property type="entry name" value="PGBD-like superfamily/PGBD"/>
    <property type="match status" value="1"/>
</dbReference>
<sequence>MRTATKAADWAKGKKGATGWRRKCLVFVRTAWDLPAQDGSAQLEWDSIPMIDRHSDKRPPIGAPCFWHGPSEEGHVAIVVEYRSDVPYIASNDIVKPDRIDLVPLSRITEKWSHAKWLGWSTVLQGRDLPLGADNDQRLGFRQNRMVFASKMRLGQTDSDSVWNLQLALVKHGIPIGAPAPTGNYLNGTLGAVKKFQLAQGWTGPDANGIAGKQTVKRLGLTWMAD</sequence>
<evidence type="ECO:0000313" key="2">
    <source>
        <dbReference type="EMBL" id="TDU87260.1"/>
    </source>
</evidence>
<dbReference type="InterPro" id="IPR036365">
    <property type="entry name" value="PGBD-like_sf"/>
</dbReference>
<evidence type="ECO:0000313" key="3">
    <source>
        <dbReference type="Proteomes" id="UP000295151"/>
    </source>
</evidence>
<dbReference type="EMBL" id="SOCE01000001">
    <property type="protein sequence ID" value="TDU87260.1"/>
    <property type="molecule type" value="Genomic_DNA"/>
</dbReference>
<feature type="domain" description="Peptidoglycan binding-like" evidence="1">
    <location>
        <begin position="160"/>
        <end position="219"/>
    </location>
</feature>
<dbReference type="Pfam" id="PF01471">
    <property type="entry name" value="PG_binding_1"/>
    <property type="match status" value="1"/>
</dbReference>
<protein>
    <recommendedName>
        <fullName evidence="1">Peptidoglycan binding-like domain-containing protein</fullName>
    </recommendedName>
</protein>